<sequence length="309" mass="34670">MTQHSISPADTSATPDNKKHVPTRRERLYAHIGKLLGITPRQLITRSQLNAEVARALRDFKIVPQDSAAGDASVGACKNQTKNTAIFFIQSKGALGKTFCCAHLYEYLKNLGHKFLLHNADSISGELVKIFPETIPNRLKIDRFENQDLLFDSLREGKNIIADFEGGFAVIDAILDVFIGKFDFEAFCNETGTKLILIVPVDGGHANTKCWLDLKNAFPWATFYQIRRADDDSPRAKYPEHPPGRTLFIPHLSGGDPVKLAFYREGLTANMLANRLDMIDAINAKVFRDMLYREFAKLLNHIPSPGTRR</sequence>
<name>A0A2U8E1Q3_9BACT</name>
<accession>A0A2U8E1Q3</accession>
<dbReference type="EMBL" id="CP023004">
    <property type="protein sequence ID" value="AWI08740.1"/>
    <property type="molecule type" value="Genomic_DNA"/>
</dbReference>
<dbReference type="KEGG" id="elut:CKA38_05250"/>
<keyword evidence="3" id="KW-1185">Reference proteome</keyword>
<evidence type="ECO:0000313" key="3">
    <source>
        <dbReference type="Proteomes" id="UP000244896"/>
    </source>
</evidence>
<dbReference type="Proteomes" id="UP000244896">
    <property type="component" value="Chromosome"/>
</dbReference>
<evidence type="ECO:0008006" key="4">
    <source>
        <dbReference type="Google" id="ProtNLM"/>
    </source>
</evidence>
<dbReference type="OrthoDB" id="200044at2"/>
<evidence type="ECO:0000313" key="2">
    <source>
        <dbReference type="EMBL" id="AWI08740.1"/>
    </source>
</evidence>
<evidence type="ECO:0000256" key="1">
    <source>
        <dbReference type="SAM" id="MobiDB-lite"/>
    </source>
</evidence>
<feature type="compositionally biased region" description="Polar residues" evidence="1">
    <location>
        <begin position="1"/>
        <end position="15"/>
    </location>
</feature>
<protein>
    <recommendedName>
        <fullName evidence="4">CobQ/CobB/MinD/ParA nucleotide binding domain-containing protein</fullName>
    </recommendedName>
</protein>
<feature type="region of interest" description="Disordered" evidence="1">
    <location>
        <begin position="1"/>
        <end position="23"/>
    </location>
</feature>
<reference evidence="2 3" key="1">
    <citation type="journal article" date="2018" name="Syst. Appl. Microbiol.">
        <title>Ereboglobus luteus gen. nov. sp. nov. from cockroach guts, and new insights into the oxygen relationship of the genera Opitutus and Didymococcus (Verrucomicrobia: Opitutaceae).</title>
        <authorList>
            <person name="Tegtmeier D."/>
            <person name="Belitz A."/>
            <person name="Radek R."/>
            <person name="Heimerl T."/>
            <person name="Brune A."/>
        </authorList>
    </citation>
    <scope>NUCLEOTIDE SEQUENCE [LARGE SCALE GENOMIC DNA]</scope>
    <source>
        <strain evidence="2 3">Ho45</strain>
    </source>
</reference>
<organism evidence="2 3">
    <name type="scientific">Ereboglobus luteus</name>
    <dbReference type="NCBI Taxonomy" id="1796921"/>
    <lineage>
        <taxon>Bacteria</taxon>
        <taxon>Pseudomonadati</taxon>
        <taxon>Verrucomicrobiota</taxon>
        <taxon>Opitutia</taxon>
        <taxon>Opitutales</taxon>
        <taxon>Opitutaceae</taxon>
        <taxon>Ereboglobus</taxon>
    </lineage>
</organism>
<dbReference type="AlphaFoldDB" id="A0A2U8E1Q3"/>
<gene>
    <name evidence="2" type="ORF">CKA38_05250</name>
</gene>
<proteinExistence type="predicted"/>
<dbReference type="RefSeq" id="WP_108824549.1">
    <property type="nucleotide sequence ID" value="NZ_CP023004.1"/>
</dbReference>